<name>A0A433TRF2_ELYCH</name>
<keyword evidence="2" id="KW-0472">Membrane</keyword>
<keyword evidence="2" id="KW-1133">Transmembrane helix</keyword>
<keyword evidence="4" id="KW-1185">Reference proteome</keyword>
<feature type="region of interest" description="Disordered" evidence="1">
    <location>
        <begin position="343"/>
        <end position="362"/>
    </location>
</feature>
<reference evidence="3 4" key="1">
    <citation type="submission" date="2019-01" db="EMBL/GenBank/DDBJ databases">
        <title>A draft genome assembly of the solar-powered sea slug Elysia chlorotica.</title>
        <authorList>
            <person name="Cai H."/>
            <person name="Li Q."/>
            <person name="Fang X."/>
            <person name="Li J."/>
            <person name="Curtis N.E."/>
            <person name="Altenburger A."/>
            <person name="Shibata T."/>
            <person name="Feng M."/>
            <person name="Maeda T."/>
            <person name="Schwartz J.A."/>
            <person name="Shigenobu S."/>
            <person name="Lundholm N."/>
            <person name="Nishiyama T."/>
            <person name="Yang H."/>
            <person name="Hasebe M."/>
            <person name="Li S."/>
            <person name="Pierce S.K."/>
            <person name="Wang J."/>
        </authorList>
    </citation>
    <scope>NUCLEOTIDE SEQUENCE [LARGE SCALE GENOMIC DNA]</scope>
    <source>
        <strain evidence="3">EC2010</strain>
        <tissue evidence="3">Whole organism of an adult</tissue>
    </source>
</reference>
<evidence type="ECO:0000313" key="3">
    <source>
        <dbReference type="EMBL" id="RUS84068.1"/>
    </source>
</evidence>
<dbReference type="EMBL" id="RQTK01000219">
    <property type="protein sequence ID" value="RUS84068.1"/>
    <property type="molecule type" value="Genomic_DNA"/>
</dbReference>
<evidence type="ECO:0000313" key="4">
    <source>
        <dbReference type="Proteomes" id="UP000271974"/>
    </source>
</evidence>
<sequence length="463" mass="51480">MEQLAGITVGFGEVGSNRGQSLDLTQEAREHKQELQLKINNVGAGEVGMSSGIFGNDEPQDIIEVCRHRPVGSVETDSDIRSVDREQEMENKSRTWWEFLRENGISKKYEQDCSKHCACKSQEQDQYHSCPNLEIYTCAPSKQTDLTEMYLDTYSRPNSSKDNNRETINLSIVNIDLDLYKENTYTQQNINSNNVHSRSVYCGENPAGIAGDSILSSIACRSFGGHRVPYKDADTVSLPAMGVCSQEGFRTYVHKHLSRSYGNEFNVKSHSNVSKLKDDDSTASMIESNIETNVILPAPSPCTEFLSPTENVNIQNAITSISQHNIPFPPNVNTAADEVPVTNRNRKSTSLRETPRVSSSTAGSGELRSTIMLVLVTSLTLLAELFVIVMLIFQFLDSIALRQGAFISTSQLAVMFSLSNFVTLLTFPLNFFIFCGLSVSFRDALRDGTKTVMAVFKKVLRRT</sequence>
<dbReference type="AlphaFoldDB" id="A0A433TRF2"/>
<protein>
    <recommendedName>
        <fullName evidence="5">G-protein coupled receptors family 1 profile domain-containing protein</fullName>
    </recommendedName>
</protein>
<dbReference type="Gene3D" id="1.20.1070.10">
    <property type="entry name" value="Rhodopsin 7-helix transmembrane proteins"/>
    <property type="match status" value="1"/>
</dbReference>
<feature type="transmembrane region" description="Helical" evidence="2">
    <location>
        <begin position="371"/>
        <end position="393"/>
    </location>
</feature>
<dbReference type="Proteomes" id="UP000271974">
    <property type="component" value="Unassembled WGS sequence"/>
</dbReference>
<evidence type="ECO:0000256" key="1">
    <source>
        <dbReference type="SAM" id="MobiDB-lite"/>
    </source>
</evidence>
<proteinExistence type="predicted"/>
<evidence type="ECO:0008006" key="5">
    <source>
        <dbReference type="Google" id="ProtNLM"/>
    </source>
</evidence>
<keyword evidence="2" id="KW-0812">Transmembrane</keyword>
<evidence type="ECO:0000256" key="2">
    <source>
        <dbReference type="SAM" id="Phobius"/>
    </source>
</evidence>
<organism evidence="3 4">
    <name type="scientific">Elysia chlorotica</name>
    <name type="common">Eastern emerald elysia</name>
    <name type="synonym">Sea slug</name>
    <dbReference type="NCBI Taxonomy" id="188477"/>
    <lineage>
        <taxon>Eukaryota</taxon>
        <taxon>Metazoa</taxon>
        <taxon>Spiralia</taxon>
        <taxon>Lophotrochozoa</taxon>
        <taxon>Mollusca</taxon>
        <taxon>Gastropoda</taxon>
        <taxon>Heterobranchia</taxon>
        <taxon>Euthyneura</taxon>
        <taxon>Panpulmonata</taxon>
        <taxon>Sacoglossa</taxon>
        <taxon>Placobranchoidea</taxon>
        <taxon>Plakobranchidae</taxon>
        <taxon>Elysia</taxon>
    </lineage>
</organism>
<feature type="transmembrane region" description="Helical" evidence="2">
    <location>
        <begin position="413"/>
        <end position="437"/>
    </location>
</feature>
<accession>A0A433TRF2</accession>
<gene>
    <name evidence="3" type="ORF">EGW08_008180</name>
</gene>
<comment type="caution">
    <text evidence="3">The sequence shown here is derived from an EMBL/GenBank/DDBJ whole genome shotgun (WGS) entry which is preliminary data.</text>
</comment>